<accession>A0A1F7YK48</accession>
<evidence type="ECO:0000313" key="5">
    <source>
        <dbReference type="Proteomes" id="UP000179221"/>
    </source>
</evidence>
<dbReference type="AlphaFoldDB" id="A0A1F7YK48"/>
<feature type="transmembrane region" description="Helical" evidence="1">
    <location>
        <begin position="265"/>
        <end position="283"/>
    </location>
</feature>
<sequence>MKKFLISILIVCVMASIPVGVFAAKITPTASPSATLAPTATETPVPTLVPRADLTQKSEETVEPLRKILNDQQLGSVLPFNFIKFAIRYSVESGVPANTIVLVLLLPLVAAAIAFSRHIIGIRGFGIFLPVALSVVFLATGPVVGIGLFLVIVASSTLTRMVLRKLRIKLQYLPRMAIIFWVVSVFVLGILFSVPMINYAPIMNVSIFAVLILALLTEDFIRVQLGKSVKTAIDLTSETLILSLISYLILTLKPVQKFALLNPEILLSGVLFIDLLLGKYVGLRIMEIWRFRKLIKS</sequence>
<feature type="transmembrane region" description="Helical" evidence="1">
    <location>
        <begin position="233"/>
        <end position="253"/>
    </location>
</feature>
<proteinExistence type="predicted"/>
<comment type="caution">
    <text evidence="4">The sequence shown here is derived from an EMBL/GenBank/DDBJ whole genome shotgun (WGS) entry which is preliminary data.</text>
</comment>
<feature type="chain" id="PRO_5009533823" description="7 transmembrane helices usually fused to an inactive transglutaminase domain-containing protein" evidence="2">
    <location>
        <begin position="24"/>
        <end position="297"/>
    </location>
</feature>
<dbReference type="Pfam" id="PF14402">
    <property type="entry name" value="7TM_transglut"/>
    <property type="match status" value="1"/>
</dbReference>
<feature type="transmembrane region" description="Helical" evidence="1">
    <location>
        <begin position="202"/>
        <end position="221"/>
    </location>
</feature>
<keyword evidence="2" id="KW-0732">Signal</keyword>
<feature type="transmembrane region" description="Helical" evidence="1">
    <location>
        <begin position="175"/>
        <end position="196"/>
    </location>
</feature>
<gene>
    <name evidence="4" type="ORF">A2628_04205</name>
</gene>
<keyword evidence="1" id="KW-0472">Membrane</keyword>
<keyword evidence="1" id="KW-1133">Transmembrane helix</keyword>
<evidence type="ECO:0000313" key="4">
    <source>
        <dbReference type="EMBL" id="OGM27647.1"/>
    </source>
</evidence>
<evidence type="ECO:0000256" key="2">
    <source>
        <dbReference type="SAM" id="SignalP"/>
    </source>
</evidence>
<evidence type="ECO:0000256" key="1">
    <source>
        <dbReference type="SAM" id="Phobius"/>
    </source>
</evidence>
<dbReference type="Proteomes" id="UP000179221">
    <property type="component" value="Unassembled WGS sequence"/>
</dbReference>
<reference evidence="4 5" key="1">
    <citation type="journal article" date="2016" name="Nat. Commun.">
        <title>Thousands of microbial genomes shed light on interconnected biogeochemical processes in an aquifer system.</title>
        <authorList>
            <person name="Anantharaman K."/>
            <person name="Brown C.T."/>
            <person name="Hug L.A."/>
            <person name="Sharon I."/>
            <person name="Castelle C.J."/>
            <person name="Probst A.J."/>
            <person name="Thomas B.C."/>
            <person name="Singh A."/>
            <person name="Wilkins M.J."/>
            <person name="Karaoz U."/>
            <person name="Brodie E.L."/>
            <person name="Williams K.H."/>
            <person name="Hubbard S.S."/>
            <person name="Banfield J.F."/>
        </authorList>
    </citation>
    <scope>NUCLEOTIDE SEQUENCE [LARGE SCALE GENOMIC DNA]</scope>
</reference>
<dbReference type="InterPro" id="IPR025840">
    <property type="entry name" value="7TM_transglut"/>
</dbReference>
<feature type="transmembrane region" description="Helical" evidence="1">
    <location>
        <begin position="95"/>
        <end position="115"/>
    </location>
</feature>
<feature type="domain" description="7 transmembrane helices usually fused to an inactive transglutaminase" evidence="3">
    <location>
        <begin position="100"/>
        <end position="294"/>
    </location>
</feature>
<organism evidence="4 5">
    <name type="scientific">Candidatus Woesebacteria bacterium RIFCSPHIGHO2_01_FULL_40_22</name>
    <dbReference type="NCBI Taxonomy" id="1802499"/>
    <lineage>
        <taxon>Bacteria</taxon>
        <taxon>Candidatus Woeseibacteriota</taxon>
    </lineage>
</organism>
<name>A0A1F7YK48_9BACT</name>
<evidence type="ECO:0000259" key="3">
    <source>
        <dbReference type="Pfam" id="PF14402"/>
    </source>
</evidence>
<protein>
    <recommendedName>
        <fullName evidence="3">7 transmembrane helices usually fused to an inactive transglutaminase domain-containing protein</fullName>
    </recommendedName>
</protein>
<feature type="signal peptide" evidence="2">
    <location>
        <begin position="1"/>
        <end position="23"/>
    </location>
</feature>
<keyword evidence="1" id="KW-0812">Transmembrane</keyword>
<dbReference type="EMBL" id="MGGL01000003">
    <property type="protein sequence ID" value="OGM27647.1"/>
    <property type="molecule type" value="Genomic_DNA"/>
</dbReference>